<gene>
    <name evidence="1" type="ORF">MNBD_GAMMA10-1601</name>
</gene>
<name>A0A3B0Y559_9ZZZZ</name>
<reference evidence="1" key="1">
    <citation type="submission" date="2018-06" db="EMBL/GenBank/DDBJ databases">
        <authorList>
            <person name="Zhirakovskaya E."/>
        </authorList>
    </citation>
    <scope>NUCLEOTIDE SEQUENCE</scope>
</reference>
<sequence>MSIIRGRKISVTGLLFVGMVLVSAVSGLSRAEQRAEFLDSPESQGWRRGLLTVKYSLRQTESVSIGDAGTNMDVNSKLAMQITSVEDVWVPADLSLVVENSKGGARKRASFSASPYFISGDLAPATSTSSISYSRRSVLQNGNARFEEAEQASGKIPAIHVENMQPSLFGAGYELTLSVNMNLVVSQRHSSFAGDSRDERIITEPFKFNLYPVPSAEVINTYPYEMVELQYLNSEYNKKMQDLQTLAMLKEKYTSAKVPYLSYCVGAITNLSKDEMSVAFSYNGANWMPMLSDTPFGKAGNTVLDIKVQLSVK</sequence>
<accession>A0A3B0Y559</accession>
<dbReference type="AlphaFoldDB" id="A0A3B0Y559"/>
<evidence type="ECO:0000313" key="1">
    <source>
        <dbReference type="EMBL" id="VAW71543.1"/>
    </source>
</evidence>
<protein>
    <submittedName>
        <fullName evidence="1">Uncharacterized protein</fullName>
    </submittedName>
</protein>
<organism evidence="1">
    <name type="scientific">hydrothermal vent metagenome</name>
    <dbReference type="NCBI Taxonomy" id="652676"/>
    <lineage>
        <taxon>unclassified sequences</taxon>
        <taxon>metagenomes</taxon>
        <taxon>ecological metagenomes</taxon>
    </lineage>
</organism>
<dbReference type="EMBL" id="UOFJ01000607">
    <property type="protein sequence ID" value="VAW71543.1"/>
    <property type="molecule type" value="Genomic_DNA"/>
</dbReference>
<proteinExistence type="predicted"/>